<comment type="caution">
    <text evidence="3">The sequence shown here is derived from an EMBL/GenBank/DDBJ whole genome shotgun (WGS) entry which is preliminary data.</text>
</comment>
<dbReference type="Proteomes" id="UP000646365">
    <property type="component" value="Unassembled WGS sequence"/>
</dbReference>
<dbReference type="SUPFAM" id="SSF49503">
    <property type="entry name" value="Cupredoxins"/>
    <property type="match status" value="1"/>
</dbReference>
<reference evidence="3" key="2">
    <citation type="submission" date="2020-09" db="EMBL/GenBank/DDBJ databases">
        <authorList>
            <person name="Sun Q."/>
            <person name="Zhou Y."/>
        </authorList>
    </citation>
    <scope>NUCLEOTIDE SEQUENCE</scope>
    <source>
        <strain evidence="3">CGMCC 1.15725</strain>
    </source>
</reference>
<dbReference type="EMBL" id="BMJQ01000018">
    <property type="protein sequence ID" value="GGF41743.1"/>
    <property type="molecule type" value="Genomic_DNA"/>
</dbReference>
<evidence type="ECO:0000313" key="3">
    <source>
        <dbReference type="EMBL" id="GGF41743.1"/>
    </source>
</evidence>
<evidence type="ECO:0000313" key="4">
    <source>
        <dbReference type="Proteomes" id="UP000646365"/>
    </source>
</evidence>
<feature type="domain" description="EfeO-type cupredoxin-like" evidence="2">
    <location>
        <begin position="11"/>
        <end position="113"/>
    </location>
</feature>
<reference evidence="3" key="1">
    <citation type="journal article" date="2014" name="Int. J. Syst. Evol. Microbiol.">
        <title>Complete genome sequence of Corynebacterium casei LMG S-19264T (=DSM 44701T), isolated from a smear-ripened cheese.</title>
        <authorList>
            <consortium name="US DOE Joint Genome Institute (JGI-PGF)"/>
            <person name="Walter F."/>
            <person name="Albersmeier A."/>
            <person name="Kalinowski J."/>
            <person name="Ruckert C."/>
        </authorList>
    </citation>
    <scope>NUCLEOTIDE SEQUENCE</scope>
    <source>
        <strain evidence="3">CGMCC 1.15725</strain>
    </source>
</reference>
<dbReference type="Gene3D" id="2.60.40.420">
    <property type="entry name" value="Cupredoxins - blue copper proteins"/>
    <property type="match status" value="1"/>
</dbReference>
<evidence type="ECO:0000256" key="1">
    <source>
        <dbReference type="SAM" id="SignalP"/>
    </source>
</evidence>
<dbReference type="RefSeq" id="WP_229743992.1">
    <property type="nucleotide sequence ID" value="NZ_BMJQ01000018.1"/>
</dbReference>
<keyword evidence="1" id="KW-0732">Signal</keyword>
<name>A0A8J3E7I3_9PROT</name>
<dbReference type="InterPro" id="IPR008972">
    <property type="entry name" value="Cupredoxin"/>
</dbReference>
<dbReference type="AlphaFoldDB" id="A0A8J3E7I3"/>
<dbReference type="Pfam" id="PF13473">
    <property type="entry name" value="Cupredoxin_1"/>
    <property type="match status" value="1"/>
</dbReference>
<dbReference type="InterPro" id="IPR028096">
    <property type="entry name" value="EfeO_Cupredoxin"/>
</dbReference>
<proteinExistence type="predicted"/>
<protein>
    <recommendedName>
        <fullName evidence="2">EfeO-type cupredoxin-like domain-containing protein</fullName>
    </recommendedName>
</protein>
<organism evidence="3 4">
    <name type="scientific">Aliidongia dinghuensis</name>
    <dbReference type="NCBI Taxonomy" id="1867774"/>
    <lineage>
        <taxon>Bacteria</taxon>
        <taxon>Pseudomonadati</taxon>
        <taxon>Pseudomonadota</taxon>
        <taxon>Alphaproteobacteria</taxon>
        <taxon>Rhodospirillales</taxon>
        <taxon>Dongiaceae</taxon>
        <taxon>Aliidongia</taxon>
    </lineage>
</organism>
<gene>
    <name evidence="3" type="ORF">GCM10011611_55210</name>
</gene>
<accession>A0A8J3E7I3</accession>
<sequence>MIRLSGAVMAAAVLSLSLSALPARAEEPTAVELTIKDHKFTPAEIHVPAGKPTVITIHNQDTTAEEFDSSALKVEKVVAGGGTGTVRLRPLGAGKYPFSGEYHADTAKGVVIAE</sequence>
<feature type="chain" id="PRO_5035217361" description="EfeO-type cupredoxin-like domain-containing protein" evidence="1">
    <location>
        <begin position="26"/>
        <end position="114"/>
    </location>
</feature>
<keyword evidence="4" id="KW-1185">Reference proteome</keyword>
<feature type="signal peptide" evidence="1">
    <location>
        <begin position="1"/>
        <end position="25"/>
    </location>
</feature>
<evidence type="ECO:0000259" key="2">
    <source>
        <dbReference type="Pfam" id="PF13473"/>
    </source>
</evidence>